<keyword evidence="3" id="KW-1185">Reference proteome</keyword>
<name>A0A6N8IT98_9BURK</name>
<reference evidence="2 3" key="1">
    <citation type="submission" date="2019-12" db="EMBL/GenBank/DDBJ databases">
        <authorList>
            <person name="Huq M.A."/>
        </authorList>
    </citation>
    <scope>NUCLEOTIDE SEQUENCE [LARGE SCALE GENOMIC DNA]</scope>
    <source>
        <strain evidence="2 3">MAH-25</strain>
    </source>
</reference>
<evidence type="ECO:0000256" key="1">
    <source>
        <dbReference type="SAM" id="Phobius"/>
    </source>
</evidence>
<dbReference type="Proteomes" id="UP000469385">
    <property type="component" value="Unassembled WGS sequence"/>
</dbReference>
<proteinExistence type="predicted"/>
<keyword evidence="1" id="KW-0472">Membrane</keyword>
<evidence type="ECO:0000313" key="3">
    <source>
        <dbReference type="Proteomes" id="UP000469385"/>
    </source>
</evidence>
<keyword evidence="1" id="KW-1133">Transmembrane helix</keyword>
<organism evidence="2 3">
    <name type="scientific">Ramlibacter pinisoli</name>
    <dbReference type="NCBI Taxonomy" id="2682844"/>
    <lineage>
        <taxon>Bacteria</taxon>
        <taxon>Pseudomonadati</taxon>
        <taxon>Pseudomonadota</taxon>
        <taxon>Betaproteobacteria</taxon>
        <taxon>Burkholderiales</taxon>
        <taxon>Comamonadaceae</taxon>
        <taxon>Ramlibacter</taxon>
    </lineage>
</organism>
<gene>
    <name evidence="2" type="ORF">GON04_10170</name>
</gene>
<sequence length="50" mass="5617">MSRQPLNLSAADFDPLPERPARTLRFWLGKVVAMPLCVALAVAYMLKRSD</sequence>
<protein>
    <submittedName>
        <fullName evidence="2">Uncharacterized protein</fullName>
    </submittedName>
</protein>
<comment type="caution">
    <text evidence="2">The sequence shown here is derived from an EMBL/GenBank/DDBJ whole genome shotgun (WGS) entry which is preliminary data.</text>
</comment>
<feature type="transmembrane region" description="Helical" evidence="1">
    <location>
        <begin position="26"/>
        <end position="46"/>
    </location>
</feature>
<dbReference type="AlphaFoldDB" id="A0A6N8IT98"/>
<keyword evidence="1" id="KW-0812">Transmembrane</keyword>
<dbReference type="RefSeq" id="WP_157397782.1">
    <property type="nucleotide sequence ID" value="NZ_WSEL01000003.1"/>
</dbReference>
<accession>A0A6N8IT98</accession>
<evidence type="ECO:0000313" key="2">
    <source>
        <dbReference type="EMBL" id="MVQ29815.1"/>
    </source>
</evidence>
<dbReference type="EMBL" id="WSEL01000003">
    <property type="protein sequence ID" value="MVQ29815.1"/>
    <property type="molecule type" value="Genomic_DNA"/>
</dbReference>